<dbReference type="OrthoDB" id="71307at2759"/>
<dbReference type="Proteomes" id="UP000289152">
    <property type="component" value="Unassembled WGS sequence"/>
</dbReference>
<keyword evidence="3" id="KW-1185">Reference proteome</keyword>
<feature type="compositionally biased region" description="Pro residues" evidence="1">
    <location>
        <begin position="131"/>
        <end position="160"/>
    </location>
</feature>
<name>A0A4Q1BLE4_TREME</name>
<feature type="region of interest" description="Disordered" evidence="1">
    <location>
        <begin position="129"/>
        <end position="166"/>
    </location>
</feature>
<proteinExistence type="predicted"/>
<evidence type="ECO:0000256" key="1">
    <source>
        <dbReference type="SAM" id="MobiDB-lite"/>
    </source>
</evidence>
<dbReference type="VEuPathDB" id="FungiDB:TREMEDRAFT_62277"/>
<evidence type="ECO:0000313" key="2">
    <source>
        <dbReference type="EMBL" id="RXK38619.1"/>
    </source>
</evidence>
<dbReference type="EMBL" id="SDIL01000045">
    <property type="protein sequence ID" value="RXK38619.1"/>
    <property type="molecule type" value="Genomic_DNA"/>
</dbReference>
<gene>
    <name evidence="2" type="ORF">M231_04125</name>
</gene>
<evidence type="ECO:0008006" key="4">
    <source>
        <dbReference type="Google" id="ProtNLM"/>
    </source>
</evidence>
<dbReference type="AlphaFoldDB" id="A0A4Q1BLE4"/>
<reference evidence="2 3" key="1">
    <citation type="submission" date="2016-06" db="EMBL/GenBank/DDBJ databases">
        <title>Evolution of pathogenesis and genome organization in the Tremellales.</title>
        <authorList>
            <person name="Cuomo C."/>
            <person name="Litvintseva A."/>
            <person name="Heitman J."/>
            <person name="Chen Y."/>
            <person name="Sun S."/>
            <person name="Springer D."/>
            <person name="Dromer F."/>
            <person name="Young S."/>
            <person name="Zeng Q."/>
            <person name="Chapman S."/>
            <person name="Gujja S."/>
            <person name="Saif S."/>
            <person name="Birren B."/>
        </authorList>
    </citation>
    <scope>NUCLEOTIDE SEQUENCE [LARGE SCALE GENOMIC DNA]</scope>
    <source>
        <strain evidence="2 3">ATCC 28783</strain>
    </source>
</reference>
<protein>
    <recommendedName>
        <fullName evidence="4">BTB domain-containing protein</fullName>
    </recommendedName>
</protein>
<dbReference type="InParanoid" id="A0A4Q1BLE4"/>
<organism evidence="2 3">
    <name type="scientific">Tremella mesenterica</name>
    <name type="common">Jelly fungus</name>
    <dbReference type="NCBI Taxonomy" id="5217"/>
    <lineage>
        <taxon>Eukaryota</taxon>
        <taxon>Fungi</taxon>
        <taxon>Dikarya</taxon>
        <taxon>Basidiomycota</taxon>
        <taxon>Agaricomycotina</taxon>
        <taxon>Tremellomycetes</taxon>
        <taxon>Tremellales</taxon>
        <taxon>Tremellaceae</taxon>
        <taxon>Tremella</taxon>
    </lineage>
</organism>
<comment type="caution">
    <text evidence="2">The sequence shown here is derived from an EMBL/GenBank/DDBJ whole genome shotgun (WGS) entry which is preliminary data.</text>
</comment>
<accession>A0A4Q1BLE4</accession>
<evidence type="ECO:0000313" key="3">
    <source>
        <dbReference type="Proteomes" id="UP000289152"/>
    </source>
</evidence>
<sequence length="379" mass="42034">MSPDKSLSNIFDPLSSPPPLPASPAPAYTALPYRDTAFHVAPLLNNKLGEVELETCDGKRFLVHKKVLESETVFFHIYYGFVPLWRVQSQPHNLEPYHVSQTTVTAPPPAITSSPLNLLCLPKILSNLRHSPPPPPNRSESPPPAFSDLHLPPPPPPLPPKDVNAPTPTTSPYTWVVPETASVLEAFLSLIYPTGTFAPNQLSSLDLTSKVVRAAMGYQSSKALSSSRDKLGEFIQNSPVEVYALACFFKFTDLAKLSSTTAMIVQPNEWTQESRALMGRLGAEKLLNLREERLNGLKRILERQVEKDEHSDTCVRRGMMEHLWQKHRENVKEGLKVESELLELLTVDLRGGHCGDCLVSLGETIRKCLLDANSLPKTI</sequence>